<evidence type="ECO:0000313" key="4">
    <source>
        <dbReference type="EMBL" id="MCG9971140.1"/>
    </source>
</evidence>
<dbReference type="InterPro" id="IPR001375">
    <property type="entry name" value="Peptidase_S9_cat"/>
</dbReference>
<dbReference type="SUPFAM" id="SSF53474">
    <property type="entry name" value="alpha/beta-Hydrolases"/>
    <property type="match status" value="1"/>
</dbReference>
<gene>
    <name evidence="4" type="ORF">LU635_05770</name>
</gene>
<feature type="chain" id="PRO_5040913037" evidence="1">
    <location>
        <begin position="23"/>
        <end position="791"/>
    </location>
</feature>
<comment type="caution">
    <text evidence="4">The sequence shown here is derived from an EMBL/GenBank/DDBJ whole genome shotgun (WGS) entry which is preliminary data.</text>
</comment>
<protein>
    <submittedName>
        <fullName evidence="4">S9 family peptidase</fullName>
    </submittedName>
</protein>
<dbReference type="GO" id="GO:0008239">
    <property type="term" value="F:dipeptidyl-peptidase activity"/>
    <property type="evidence" value="ECO:0007669"/>
    <property type="project" value="TreeGrafter"/>
</dbReference>
<feature type="domain" description="Peptidase S9 prolyl oligopeptidase catalytic" evidence="2">
    <location>
        <begin position="593"/>
        <end position="788"/>
    </location>
</feature>
<evidence type="ECO:0000256" key="1">
    <source>
        <dbReference type="SAM" id="SignalP"/>
    </source>
</evidence>
<organism evidence="4 5">
    <name type="scientific">Christiangramia crocea</name>
    <dbReference type="NCBI Taxonomy" id="2904124"/>
    <lineage>
        <taxon>Bacteria</taxon>
        <taxon>Pseudomonadati</taxon>
        <taxon>Bacteroidota</taxon>
        <taxon>Flavobacteriia</taxon>
        <taxon>Flavobacteriales</taxon>
        <taxon>Flavobacteriaceae</taxon>
        <taxon>Christiangramia</taxon>
    </lineage>
</organism>
<dbReference type="SUPFAM" id="SSF82171">
    <property type="entry name" value="DPP6 N-terminal domain-like"/>
    <property type="match status" value="1"/>
</dbReference>
<dbReference type="AlphaFoldDB" id="A0A9X1UW18"/>
<keyword evidence="5" id="KW-1185">Reference proteome</keyword>
<dbReference type="GO" id="GO:0006508">
    <property type="term" value="P:proteolysis"/>
    <property type="evidence" value="ECO:0007669"/>
    <property type="project" value="InterPro"/>
</dbReference>
<sequence length="791" mass="91431">MKIKLSLCLSLFASIFYFNIHAQTSELSVEKIMQDPEWMGNFPSSVYWGIHSKNIYFDYNPENNPADSLYRININEPGKIIKVTAPQEHVLVPRSGDFNDDRSKKVFSQDGDLFIYEMRSKTKRELLDLPFSIEDPVFLKNEDQIAFEAEDNVFFYNLKKGSLKQITHIKSGTASNKKDKNLSDKEEWIRQENMELLEVVNQRKKSKESSRNYRESVSEDEEFTFYLEKRQLANLQVSPDAKYAGFSLISRERGKSTDVPNYVDESGYTVNLPARSKVGDMDYKAELALYNFEKDTVFIIDLSELPGITDLPDYTKDYPDKNWNTEAREVIPSKIHFSDNAKKAVVNLRSTDNKDRWIALIDLDKGSLKSIERQRDEAWLAGPGIGYTYYGYETLGWLPDNKHIYFQSEESGYSHLYILNVETGEKKDLTPGEYEVFDPFISKDKKHWYFTSSKVHPGERHFYKMPLMGGTMEQLTSMEGNNEVKLSPDEKYMAILYSYMNKPEELYLKKTKANAEAQQLTKGQSEVFASYNWREPELIKFKARDGSIVPARLYLPDETRKNDAAVVFVHGAGYLQNAHKWWSNYFREYMFHNLLTDLGYTVIDIDYRGSAGYGRDWRTGIYRHMGGKDLTDQVDGVDYLIENHDINPEKVGIYGGSYGGFITLMAMFTEAETFKAGAALRSVTDWAHYNHGYTSNILNEPSKDPISYRRSSPIYFAEGLEGDLLIAHGMVDTNVHFQDVVRLAQRLIELGKEDWEMAVYPVEDHSFVEPSSWTDEYRRILELFNESLLGQ</sequence>
<dbReference type="InterPro" id="IPR002469">
    <property type="entry name" value="Peptidase_S9B_N"/>
</dbReference>
<proteinExistence type="predicted"/>
<dbReference type="EMBL" id="JAJSON010000015">
    <property type="protein sequence ID" value="MCG9971140.1"/>
    <property type="molecule type" value="Genomic_DNA"/>
</dbReference>
<accession>A0A9X1UW18</accession>
<dbReference type="InterPro" id="IPR050278">
    <property type="entry name" value="Serine_Prot_S9B/DPPIV"/>
</dbReference>
<dbReference type="Pfam" id="PF00326">
    <property type="entry name" value="Peptidase_S9"/>
    <property type="match status" value="1"/>
</dbReference>
<dbReference type="PANTHER" id="PTHR11731">
    <property type="entry name" value="PROTEASE FAMILY S9B,C DIPEPTIDYL-PEPTIDASE IV-RELATED"/>
    <property type="match status" value="1"/>
</dbReference>
<dbReference type="InterPro" id="IPR029058">
    <property type="entry name" value="AB_hydrolase_fold"/>
</dbReference>
<dbReference type="Gene3D" id="3.40.50.1820">
    <property type="entry name" value="alpha/beta hydrolase"/>
    <property type="match status" value="1"/>
</dbReference>
<evidence type="ECO:0000259" key="2">
    <source>
        <dbReference type="Pfam" id="PF00326"/>
    </source>
</evidence>
<reference evidence="4" key="1">
    <citation type="submission" date="2021-12" db="EMBL/GenBank/DDBJ databases">
        <title>Description of Gramella crocea sp. nov., a new bacterium isolated from activated sludge.</title>
        <authorList>
            <person name="Zhang X."/>
        </authorList>
    </citation>
    <scope>NUCLEOTIDE SEQUENCE</scope>
    <source>
        <strain evidence="4">YB25</strain>
    </source>
</reference>
<dbReference type="Pfam" id="PF00930">
    <property type="entry name" value="DPPIV_N"/>
    <property type="match status" value="1"/>
</dbReference>
<dbReference type="Gene3D" id="2.140.10.30">
    <property type="entry name" value="Dipeptidylpeptidase IV, N-terminal domain"/>
    <property type="match status" value="1"/>
</dbReference>
<evidence type="ECO:0000259" key="3">
    <source>
        <dbReference type="Pfam" id="PF00930"/>
    </source>
</evidence>
<dbReference type="RefSeq" id="WP_240097136.1">
    <property type="nucleotide sequence ID" value="NZ_JAJSON010000015.1"/>
</dbReference>
<dbReference type="GO" id="GO:0008236">
    <property type="term" value="F:serine-type peptidase activity"/>
    <property type="evidence" value="ECO:0007669"/>
    <property type="project" value="InterPro"/>
</dbReference>
<keyword evidence="1" id="KW-0732">Signal</keyword>
<name>A0A9X1UW18_9FLAO</name>
<dbReference type="PANTHER" id="PTHR11731:SF193">
    <property type="entry name" value="DIPEPTIDYL PEPTIDASE 9"/>
    <property type="match status" value="1"/>
</dbReference>
<feature type="domain" description="Dipeptidylpeptidase IV N-terminal" evidence="3">
    <location>
        <begin position="238"/>
        <end position="503"/>
    </location>
</feature>
<evidence type="ECO:0000313" key="5">
    <source>
        <dbReference type="Proteomes" id="UP001139344"/>
    </source>
</evidence>
<feature type="signal peptide" evidence="1">
    <location>
        <begin position="1"/>
        <end position="22"/>
    </location>
</feature>
<dbReference type="Proteomes" id="UP001139344">
    <property type="component" value="Unassembled WGS sequence"/>
</dbReference>